<feature type="domain" description="DEX1 C-terminal" evidence="1">
    <location>
        <begin position="128"/>
        <end position="187"/>
    </location>
</feature>
<evidence type="ECO:0000259" key="1">
    <source>
        <dbReference type="Pfam" id="PF23722"/>
    </source>
</evidence>
<organism evidence="2 3">
    <name type="scientific">Desmophyllum pertusum</name>
    <dbReference type="NCBI Taxonomy" id="174260"/>
    <lineage>
        <taxon>Eukaryota</taxon>
        <taxon>Metazoa</taxon>
        <taxon>Cnidaria</taxon>
        <taxon>Anthozoa</taxon>
        <taxon>Hexacorallia</taxon>
        <taxon>Scleractinia</taxon>
        <taxon>Caryophylliina</taxon>
        <taxon>Caryophylliidae</taxon>
        <taxon>Desmophyllum</taxon>
    </lineage>
</organism>
<reference evidence="2" key="1">
    <citation type="submission" date="2023-01" db="EMBL/GenBank/DDBJ databases">
        <title>Genome assembly of the deep-sea coral Lophelia pertusa.</title>
        <authorList>
            <person name="Herrera S."/>
            <person name="Cordes E."/>
        </authorList>
    </citation>
    <scope>NUCLEOTIDE SEQUENCE</scope>
    <source>
        <strain evidence="2">USNM1676648</strain>
        <tissue evidence="2">Polyp</tissue>
    </source>
</reference>
<dbReference type="EMBL" id="MU828086">
    <property type="protein sequence ID" value="KAJ7310063.1"/>
    <property type="molecule type" value="Genomic_DNA"/>
</dbReference>
<comment type="caution">
    <text evidence="2">The sequence shown here is derived from an EMBL/GenBank/DDBJ whole genome shotgun (WGS) entry which is preliminary data.</text>
</comment>
<dbReference type="Proteomes" id="UP001163046">
    <property type="component" value="Unassembled WGS sequence"/>
</dbReference>
<keyword evidence="3" id="KW-1185">Reference proteome</keyword>
<dbReference type="AlphaFoldDB" id="A0A9W9Y6I0"/>
<accession>A0A9W9Y6I0</accession>
<proteinExistence type="predicted"/>
<dbReference type="Pfam" id="PF23722">
    <property type="entry name" value="Beta-sand_DEX1"/>
    <property type="match status" value="1"/>
</dbReference>
<evidence type="ECO:0000313" key="3">
    <source>
        <dbReference type="Proteomes" id="UP001163046"/>
    </source>
</evidence>
<protein>
    <recommendedName>
        <fullName evidence="1">DEX1 C-terminal domain-containing protein</fullName>
    </recommendedName>
</protein>
<sequence>MLILDFRCGRLTVFLVQVQEGSCVADVDGYGFNGKLLLLPFLNGYVWVLEGDTAQVCWRDRPVKLPSEGAKQQYWSLKLVPGEKAETSDIVIPLVDGQIAIIRGSDRCTELISVGPFSSCTVLHTEVGVKFTPKSQQNTEISGSSFPVEFEIKDNQPQDVKGKVYNIKIIIGKQLMIFKKSYKSPGYTLNRSKFHHNPAELLCHYNSLLNTDSAFTALYMQGEKTVHHSVQ</sequence>
<gene>
    <name evidence="2" type="ORF">OS493_040194</name>
</gene>
<dbReference type="InterPro" id="IPR056376">
    <property type="entry name" value="DEX1_C"/>
</dbReference>
<evidence type="ECO:0000313" key="2">
    <source>
        <dbReference type="EMBL" id="KAJ7310063.1"/>
    </source>
</evidence>
<dbReference type="OrthoDB" id="200924at2759"/>
<name>A0A9W9Y6I0_9CNID</name>